<dbReference type="Pfam" id="PF03401">
    <property type="entry name" value="TctC"/>
    <property type="match status" value="1"/>
</dbReference>
<evidence type="ECO:0000256" key="1">
    <source>
        <dbReference type="ARBA" id="ARBA00006987"/>
    </source>
</evidence>
<dbReference type="EMBL" id="JAGIZA010000042">
    <property type="protein sequence ID" value="MBP0496489.1"/>
    <property type="molecule type" value="Genomic_DNA"/>
</dbReference>
<evidence type="ECO:0000313" key="3">
    <source>
        <dbReference type="EMBL" id="MBP0496489.1"/>
    </source>
</evidence>
<dbReference type="InterPro" id="IPR042100">
    <property type="entry name" value="Bug_dom1"/>
</dbReference>
<dbReference type="Gene3D" id="3.40.190.150">
    <property type="entry name" value="Bordetella uptake gene, domain 1"/>
    <property type="match status" value="1"/>
</dbReference>
<dbReference type="AlphaFoldDB" id="A0A940N004"/>
<feature type="signal peptide" evidence="2">
    <location>
        <begin position="1"/>
        <end position="22"/>
    </location>
</feature>
<accession>A0A940N004</accession>
<proteinExistence type="inferred from homology"/>
<dbReference type="SUPFAM" id="SSF53850">
    <property type="entry name" value="Periplasmic binding protein-like II"/>
    <property type="match status" value="1"/>
</dbReference>
<comment type="caution">
    <text evidence="3">The sequence shown here is derived from an EMBL/GenBank/DDBJ whole genome shotgun (WGS) entry which is preliminary data.</text>
</comment>
<dbReference type="CDD" id="cd07012">
    <property type="entry name" value="PBP2_Bug_TTT"/>
    <property type="match status" value="1"/>
</dbReference>
<comment type="similarity">
    <text evidence="1">Belongs to the UPF0065 (bug) family.</text>
</comment>
<organism evidence="3 4">
    <name type="scientific">Roseomonas indoligenes</name>
    <dbReference type="NCBI Taxonomy" id="2820811"/>
    <lineage>
        <taxon>Bacteria</taxon>
        <taxon>Pseudomonadati</taxon>
        <taxon>Pseudomonadota</taxon>
        <taxon>Alphaproteobacteria</taxon>
        <taxon>Acetobacterales</taxon>
        <taxon>Roseomonadaceae</taxon>
        <taxon>Roseomonas</taxon>
    </lineage>
</organism>
<dbReference type="PIRSF" id="PIRSF017082">
    <property type="entry name" value="YflP"/>
    <property type="match status" value="1"/>
</dbReference>
<dbReference type="Gene3D" id="3.40.190.10">
    <property type="entry name" value="Periplasmic binding protein-like II"/>
    <property type="match status" value="1"/>
</dbReference>
<feature type="chain" id="PRO_5037253204" evidence="2">
    <location>
        <begin position="23"/>
        <end position="323"/>
    </location>
</feature>
<protein>
    <submittedName>
        <fullName evidence="3">Tripartite tricarboxylate transporter substrate binding protein</fullName>
    </submittedName>
</protein>
<name>A0A940N004_9PROT</name>
<dbReference type="RefSeq" id="WP_209377277.1">
    <property type="nucleotide sequence ID" value="NZ_JAGIZA010000042.1"/>
</dbReference>
<dbReference type="PANTHER" id="PTHR42928">
    <property type="entry name" value="TRICARBOXYLATE-BINDING PROTEIN"/>
    <property type="match status" value="1"/>
</dbReference>
<gene>
    <name evidence="3" type="ORF">J5Y10_27160</name>
</gene>
<sequence length="323" mass="34622">MSRRSLAGAAIVGLLPPATAFAQNYPSRPIRLIVPWPAGGIADASGRIIAQHLGERLSVQVFVDNRGGANGRIGAELAAKAVPDGQTLFMASAETHSINPAIYRTLPYSPTRDFVAIAPFVLNPFALVARMDFPADSVREVMALAKASPWKFTYASWGIGSTSQIGMEMISAPSGAQMVHVPFPGEAPGVVALMAGQVDLMVLPAARANTFRREGKVKVFAVTLQERHPLLPDVPGMREEGFPSVNVANWFGITAPTKTPSPYVDRLAAEVNAIVQVPEIRAQFQSLGVDAHAPMTQQAFQDFLASDADRWADVVRRANISLD</sequence>
<dbReference type="Proteomes" id="UP000677537">
    <property type="component" value="Unassembled WGS sequence"/>
</dbReference>
<evidence type="ECO:0000256" key="2">
    <source>
        <dbReference type="SAM" id="SignalP"/>
    </source>
</evidence>
<dbReference type="PANTHER" id="PTHR42928:SF5">
    <property type="entry name" value="BLR1237 PROTEIN"/>
    <property type="match status" value="1"/>
</dbReference>
<keyword evidence="2" id="KW-0732">Signal</keyword>
<dbReference type="InterPro" id="IPR005064">
    <property type="entry name" value="BUG"/>
</dbReference>
<evidence type="ECO:0000313" key="4">
    <source>
        <dbReference type="Proteomes" id="UP000677537"/>
    </source>
</evidence>
<reference evidence="3" key="1">
    <citation type="submission" date="2021-03" db="EMBL/GenBank/DDBJ databases">
        <authorList>
            <person name="So Y."/>
        </authorList>
    </citation>
    <scope>NUCLEOTIDE SEQUENCE</scope>
    <source>
        <strain evidence="3">SG15</strain>
    </source>
</reference>
<keyword evidence="4" id="KW-1185">Reference proteome</keyword>